<organism evidence="4 5">
    <name type="scientific">Hymenobacter cavernae</name>
    <dbReference type="NCBI Taxonomy" id="2044852"/>
    <lineage>
        <taxon>Bacteria</taxon>
        <taxon>Pseudomonadati</taxon>
        <taxon>Bacteroidota</taxon>
        <taxon>Cytophagia</taxon>
        <taxon>Cytophagales</taxon>
        <taxon>Hymenobacteraceae</taxon>
        <taxon>Hymenobacter</taxon>
    </lineage>
</organism>
<keyword evidence="2" id="KW-0808">Transferase</keyword>
<comment type="caution">
    <text evidence="4">The sequence shown here is derived from an EMBL/GenBank/DDBJ whole genome shotgun (WGS) entry which is preliminary data.</text>
</comment>
<reference evidence="5" key="1">
    <citation type="journal article" date="2019" name="Int. J. Syst. Evol. Microbiol.">
        <title>The Global Catalogue of Microorganisms (GCM) 10K type strain sequencing project: providing services to taxonomists for standard genome sequencing and annotation.</title>
        <authorList>
            <consortium name="The Broad Institute Genomics Platform"/>
            <consortium name="The Broad Institute Genome Sequencing Center for Infectious Disease"/>
            <person name="Wu L."/>
            <person name="Ma J."/>
        </authorList>
    </citation>
    <scope>NUCLEOTIDE SEQUENCE [LARGE SCALE GENOMIC DNA]</scope>
    <source>
        <strain evidence="5">CGMCC 1.15197</strain>
    </source>
</reference>
<dbReference type="Gene3D" id="3.90.470.20">
    <property type="entry name" value="4'-phosphopantetheinyl transferase domain"/>
    <property type="match status" value="1"/>
</dbReference>
<evidence type="ECO:0000256" key="1">
    <source>
        <dbReference type="ARBA" id="ARBA00010990"/>
    </source>
</evidence>
<dbReference type="Proteomes" id="UP000632273">
    <property type="component" value="Unassembled WGS sequence"/>
</dbReference>
<dbReference type="PANTHER" id="PTHR12215">
    <property type="entry name" value="PHOSPHOPANTETHEINE TRANSFERASE"/>
    <property type="match status" value="1"/>
</dbReference>
<gene>
    <name evidence="4" type="ORF">GCM10011383_29270</name>
</gene>
<dbReference type="PANTHER" id="PTHR12215:SF10">
    <property type="entry name" value="L-AMINOADIPATE-SEMIALDEHYDE DEHYDROGENASE-PHOSPHOPANTETHEINYL TRANSFERASE"/>
    <property type="match status" value="1"/>
</dbReference>
<comment type="similarity">
    <text evidence="1">Belongs to the P-Pant transferase superfamily. Gsp/Sfp/HetI/AcpT family.</text>
</comment>
<evidence type="ECO:0000259" key="3">
    <source>
        <dbReference type="Pfam" id="PF01648"/>
    </source>
</evidence>
<evidence type="ECO:0000256" key="2">
    <source>
        <dbReference type="ARBA" id="ARBA00022679"/>
    </source>
</evidence>
<dbReference type="SUPFAM" id="SSF56214">
    <property type="entry name" value="4'-phosphopantetheinyl transferase"/>
    <property type="match status" value="2"/>
</dbReference>
<dbReference type="InterPro" id="IPR050559">
    <property type="entry name" value="P-Pant_transferase_sf"/>
</dbReference>
<proteinExistence type="inferred from homology"/>
<keyword evidence="5" id="KW-1185">Reference proteome</keyword>
<dbReference type="EMBL" id="BMHT01000005">
    <property type="protein sequence ID" value="GGF16059.1"/>
    <property type="molecule type" value="Genomic_DNA"/>
</dbReference>
<accession>A0ABQ1UEJ5</accession>
<dbReference type="Pfam" id="PF01648">
    <property type="entry name" value="ACPS"/>
    <property type="match status" value="1"/>
</dbReference>
<dbReference type="InterPro" id="IPR037143">
    <property type="entry name" value="4-PPantetheinyl_Trfase_dom_sf"/>
</dbReference>
<evidence type="ECO:0000313" key="4">
    <source>
        <dbReference type="EMBL" id="GGF16059.1"/>
    </source>
</evidence>
<feature type="domain" description="4'-phosphopantetheinyl transferase" evidence="3">
    <location>
        <begin position="54"/>
        <end position="122"/>
    </location>
</feature>
<protein>
    <recommendedName>
        <fullName evidence="3">4'-phosphopantetheinyl transferase domain-containing protein</fullName>
    </recommendedName>
</protein>
<dbReference type="InterPro" id="IPR008278">
    <property type="entry name" value="4-PPantetheinyl_Trfase_dom"/>
</dbReference>
<sequence length="162" mass="18699">MLLLTALKELKLDYPLADLRYTKFKRPYFDGLVDFNISHSGAYVVCGISLDDKLGVDIELIKDISLQEMQSQFSAQEWLEIVGSSDKLRAFYTHWTRKEAFLKAVGLGLSYSPDKINFIDNAITWKDEPWYCREVVLDHSYACHIVANKEHSELIIKNICFV</sequence>
<evidence type="ECO:0000313" key="5">
    <source>
        <dbReference type="Proteomes" id="UP000632273"/>
    </source>
</evidence>
<name>A0ABQ1UEJ5_9BACT</name>